<comment type="caution">
    <text evidence="1">The sequence shown here is derived from an EMBL/GenBank/DDBJ whole genome shotgun (WGS) entry which is preliminary data.</text>
</comment>
<name>A0A370CHZ9_9COXI</name>
<accession>A0A370CHZ9</accession>
<keyword evidence="2" id="KW-1185">Reference proteome</keyword>
<dbReference type="AlphaFoldDB" id="A0A370CHZ9"/>
<dbReference type="EMBL" id="NMOS02000026">
    <property type="protein sequence ID" value="RDH39916.1"/>
    <property type="molecule type" value="Genomic_DNA"/>
</dbReference>
<sequence length="190" mass="21553">MTLSHSKLTVINQALLELGLLPVATMNESDAAKFIAAKLDSLLPNLLLATNWHFAVKYRKDNTPLTQNFSPDYPYTYQLPYDFGRFIQGGSHQIDDYLLVDGYVLCHNKSFSYYYTVNHLDYDMMPPLFARTLALYAAADSAVSLTQNIQLATHLESKYQQEKMNALLLDNMEQGIKTAAQNDFDRVRGV</sequence>
<reference evidence="1 2" key="2">
    <citation type="journal article" date="2018" name="J. Invertebr. Pathol.">
        <title>'Candidatus Aquirickettsiella gammari' (Gammaproteobacteria: Legionellales: Coxiellaceae): A bacterial pathogen of the freshwater crustacean Gammarus fossarum (Malacostraca: Amphipoda).</title>
        <authorList>
            <person name="Bojko J."/>
            <person name="Dunn A.M."/>
            <person name="Stebbing P.D."/>
            <person name="van Aerle R."/>
            <person name="Bacela-Spychalska K."/>
            <person name="Bean T.P."/>
            <person name="Urrutia A."/>
            <person name="Stentiford G.D."/>
        </authorList>
    </citation>
    <scope>NUCLEOTIDE SEQUENCE [LARGE SCALE GENOMIC DNA]</scope>
    <source>
        <strain evidence="1">RA15029</strain>
    </source>
</reference>
<protein>
    <recommendedName>
        <fullName evidence="3">Tail tubular protein A</fullName>
    </recommendedName>
</protein>
<organism evidence="1 2">
    <name type="scientific">Candidatus Aquirickettsiella gammari</name>
    <dbReference type="NCBI Taxonomy" id="2016198"/>
    <lineage>
        <taxon>Bacteria</taxon>
        <taxon>Pseudomonadati</taxon>
        <taxon>Pseudomonadota</taxon>
        <taxon>Gammaproteobacteria</taxon>
        <taxon>Legionellales</taxon>
        <taxon>Coxiellaceae</taxon>
        <taxon>Candidatus Aquirickettsiella</taxon>
    </lineage>
</organism>
<evidence type="ECO:0000313" key="2">
    <source>
        <dbReference type="Proteomes" id="UP000226429"/>
    </source>
</evidence>
<gene>
    <name evidence="1" type="ORF">CFE62_006455</name>
</gene>
<reference evidence="1 2" key="1">
    <citation type="journal article" date="2017" name="Int. J. Syst. Evol. Microbiol.">
        <title>Aquarickettsiella crustaci n. gen. n. sp. (Gammaproteobacteria: Legionellales: Coxiellaceae); a bacterial pathogen of the freshwater crustacean: Gammarus fossarum (Malacostraca: Amphipoda).</title>
        <authorList>
            <person name="Bojko J."/>
            <person name="Dunn A.M."/>
            <person name="Stebbing P.D."/>
            <person name="Van Aerle R."/>
            <person name="Bacela-Spychalska K."/>
            <person name="Bean T.P."/>
            <person name="Stentiford G.D."/>
        </authorList>
    </citation>
    <scope>NUCLEOTIDE SEQUENCE [LARGE SCALE GENOMIC DNA]</scope>
    <source>
        <strain evidence="1">RA15029</strain>
    </source>
</reference>
<evidence type="ECO:0008006" key="3">
    <source>
        <dbReference type="Google" id="ProtNLM"/>
    </source>
</evidence>
<evidence type="ECO:0000313" key="1">
    <source>
        <dbReference type="EMBL" id="RDH39916.1"/>
    </source>
</evidence>
<proteinExistence type="predicted"/>
<dbReference type="Proteomes" id="UP000226429">
    <property type="component" value="Unassembled WGS sequence"/>
</dbReference>